<accession>A0A5B8XTJ3</accession>
<organism evidence="2 3">
    <name type="scientific">Microvenator marinus</name>
    <dbReference type="NCBI Taxonomy" id="2600177"/>
    <lineage>
        <taxon>Bacteria</taxon>
        <taxon>Deltaproteobacteria</taxon>
        <taxon>Bradymonadales</taxon>
        <taxon>Microvenatoraceae</taxon>
        <taxon>Microvenator</taxon>
    </lineage>
</organism>
<evidence type="ECO:0000313" key="2">
    <source>
        <dbReference type="EMBL" id="QED26966.1"/>
    </source>
</evidence>
<evidence type="ECO:0000313" key="3">
    <source>
        <dbReference type="Proteomes" id="UP000321595"/>
    </source>
</evidence>
<dbReference type="Proteomes" id="UP000321595">
    <property type="component" value="Chromosome"/>
</dbReference>
<gene>
    <name evidence="2" type="ORF">FRD01_06860</name>
</gene>
<keyword evidence="3" id="KW-1185">Reference proteome</keyword>
<protein>
    <submittedName>
        <fullName evidence="2">Uncharacterized protein</fullName>
    </submittedName>
</protein>
<feature type="signal peptide" evidence="1">
    <location>
        <begin position="1"/>
        <end position="19"/>
    </location>
</feature>
<dbReference type="AlphaFoldDB" id="A0A5B8XTJ3"/>
<sequence>MKFVLVLGFSFLWAGSALAQEAEDKWVESKECWKDGTPEKCNGQVVTRRAWVEDKRPVYIEYRHKKSLVGLSLATPYPWVRCDKRGDEFVCVLKAIDGLKGSAEKYRVFDSSEELGTAIETAPEGLEWQFVRVVEIPTDQDEIEISVPKKNRAKHFKRPKWSVKLKAKSKKEGTTKFFVVPRVFDQK</sequence>
<proteinExistence type="predicted"/>
<evidence type="ECO:0000256" key="1">
    <source>
        <dbReference type="SAM" id="SignalP"/>
    </source>
</evidence>
<keyword evidence="1" id="KW-0732">Signal</keyword>
<dbReference type="KEGG" id="bbae:FRD01_06860"/>
<dbReference type="RefSeq" id="WP_146958651.1">
    <property type="nucleotide sequence ID" value="NZ_CP042467.1"/>
</dbReference>
<reference evidence="2 3" key="1">
    <citation type="submission" date="2019-08" db="EMBL/GenBank/DDBJ databases">
        <authorList>
            <person name="Liang Q."/>
        </authorList>
    </citation>
    <scope>NUCLEOTIDE SEQUENCE [LARGE SCALE GENOMIC DNA]</scope>
    <source>
        <strain evidence="2 3">V1718</strain>
    </source>
</reference>
<feature type="chain" id="PRO_5022791664" evidence="1">
    <location>
        <begin position="20"/>
        <end position="187"/>
    </location>
</feature>
<dbReference type="EMBL" id="CP042467">
    <property type="protein sequence ID" value="QED26966.1"/>
    <property type="molecule type" value="Genomic_DNA"/>
</dbReference>
<name>A0A5B8XTJ3_9DELT</name>